<dbReference type="OrthoDB" id="5553410at2759"/>
<dbReference type="RefSeq" id="XP_033528352.1">
    <property type="nucleotide sequence ID" value="XM_033667271.1"/>
</dbReference>
<gene>
    <name evidence="1" type="ORF">P153DRAFT_362993</name>
</gene>
<accession>A0A6A6ASK2</accession>
<evidence type="ECO:0000313" key="1">
    <source>
        <dbReference type="EMBL" id="KAF2133965.1"/>
    </source>
</evidence>
<dbReference type="Proteomes" id="UP000799771">
    <property type="component" value="Unassembled WGS sequence"/>
</dbReference>
<dbReference type="GeneID" id="54407703"/>
<keyword evidence="2" id="KW-1185">Reference proteome</keyword>
<dbReference type="AlphaFoldDB" id="A0A6A6ASK2"/>
<name>A0A6A6ASK2_9PLEO</name>
<dbReference type="PANTHER" id="PTHR37783:SF1">
    <property type="entry name" value="MEMBRANE PROTEIN, PUTATIVE (AFU_ORTHOLOGUE AFUA_1G04315)-RELATED"/>
    <property type="match status" value="1"/>
</dbReference>
<dbReference type="EMBL" id="ML977498">
    <property type="protein sequence ID" value="KAF2133965.1"/>
    <property type="molecule type" value="Genomic_DNA"/>
</dbReference>
<sequence length="123" mass="13738">MATHRKNLHNTYTFPTSPYLKPILISALVMALSSRHEVISPGSPLYDHVLSRSADALKAATWLQNGVFYVLFGAHAVETAMFAKRLGEHGVDVFSAAWVKWMVTCYAGGMFCYKHFDRVAGRM</sequence>
<organism evidence="1 2">
    <name type="scientific">Dothidotthia symphoricarpi CBS 119687</name>
    <dbReference type="NCBI Taxonomy" id="1392245"/>
    <lineage>
        <taxon>Eukaryota</taxon>
        <taxon>Fungi</taxon>
        <taxon>Dikarya</taxon>
        <taxon>Ascomycota</taxon>
        <taxon>Pezizomycotina</taxon>
        <taxon>Dothideomycetes</taxon>
        <taxon>Pleosporomycetidae</taxon>
        <taxon>Pleosporales</taxon>
        <taxon>Dothidotthiaceae</taxon>
        <taxon>Dothidotthia</taxon>
    </lineage>
</organism>
<reference evidence="1" key="1">
    <citation type="journal article" date="2020" name="Stud. Mycol.">
        <title>101 Dothideomycetes genomes: a test case for predicting lifestyles and emergence of pathogens.</title>
        <authorList>
            <person name="Haridas S."/>
            <person name="Albert R."/>
            <person name="Binder M."/>
            <person name="Bloem J."/>
            <person name="Labutti K."/>
            <person name="Salamov A."/>
            <person name="Andreopoulos B."/>
            <person name="Baker S."/>
            <person name="Barry K."/>
            <person name="Bills G."/>
            <person name="Bluhm B."/>
            <person name="Cannon C."/>
            <person name="Castanera R."/>
            <person name="Culley D."/>
            <person name="Daum C."/>
            <person name="Ezra D."/>
            <person name="Gonzalez J."/>
            <person name="Henrissat B."/>
            <person name="Kuo A."/>
            <person name="Liang C."/>
            <person name="Lipzen A."/>
            <person name="Lutzoni F."/>
            <person name="Magnuson J."/>
            <person name="Mondo S."/>
            <person name="Nolan M."/>
            <person name="Ohm R."/>
            <person name="Pangilinan J."/>
            <person name="Park H.-J."/>
            <person name="Ramirez L."/>
            <person name="Alfaro M."/>
            <person name="Sun H."/>
            <person name="Tritt A."/>
            <person name="Yoshinaga Y."/>
            <person name="Zwiers L.-H."/>
            <person name="Turgeon B."/>
            <person name="Goodwin S."/>
            <person name="Spatafora J."/>
            <person name="Crous P."/>
            <person name="Grigoriev I."/>
        </authorList>
    </citation>
    <scope>NUCLEOTIDE SEQUENCE</scope>
    <source>
        <strain evidence="1">CBS 119687</strain>
    </source>
</reference>
<dbReference type="PANTHER" id="PTHR37783">
    <property type="entry name" value="MEMBRANE PROTEIN, PUTATIVE (AFU_ORTHOLOGUE AFUA_1G04315)-RELATED"/>
    <property type="match status" value="1"/>
</dbReference>
<protein>
    <submittedName>
        <fullName evidence="1">Uncharacterized protein</fullName>
    </submittedName>
</protein>
<evidence type="ECO:0000313" key="2">
    <source>
        <dbReference type="Proteomes" id="UP000799771"/>
    </source>
</evidence>
<proteinExistence type="predicted"/>